<evidence type="ECO:0000313" key="8">
    <source>
        <dbReference type="EMBL" id="AIQ66410.1"/>
    </source>
</evidence>
<keyword evidence="2" id="KW-0805">Transcription regulation</keyword>
<dbReference type="RefSeq" id="WP_025708598.1">
    <property type="nucleotide sequence ID" value="NZ_CP009287.1"/>
</dbReference>
<dbReference type="Gene3D" id="1.10.10.10">
    <property type="entry name" value="Winged helix-like DNA-binding domain superfamily/Winged helix DNA-binding domain"/>
    <property type="match status" value="1"/>
</dbReference>
<dbReference type="SUPFAM" id="SSF88946">
    <property type="entry name" value="Sigma2 domain of RNA polymerase sigma factors"/>
    <property type="match status" value="1"/>
</dbReference>
<dbReference type="GO" id="GO:0016987">
    <property type="term" value="F:sigma factor activity"/>
    <property type="evidence" value="ECO:0007669"/>
    <property type="project" value="UniProtKB-KW"/>
</dbReference>
<dbReference type="Gene3D" id="1.10.1740.10">
    <property type="match status" value="1"/>
</dbReference>
<dbReference type="HOGENOM" id="CLU_047691_3_4_9"/>
<dbReference type="InterPro" id="IPR013249">
    <property type="entry name" value="RNA_pol_sigma70_r4_t2"/>
</dbReference>
<keyword evidence="9" id="KW-1185">Reference proteome</keyword>
<dbReference type="Pfam" id="PF04542">
    <property type="entry name" value="Sigma70_r2"/>
    <property type="match status" value="1"/>
</dbReference>
<dbReference type="OrthoDB" id="9795666at2"/>
<reference evidence="8 9" key="1">
    <citation type="submission" date="2014-08" db="EMBL/GenBank/DDBJ databases">
        <title>Comparative genomics of the Paenibacillus odorifer group.</title>
        <authorList>
            <person name="den Bakker H.C."/>
            <person name="Tsai Y.-C."/>
            <person name="Martin N."/>
            <person name="Korlach J."/>
            <person name="Wiedmann M."/>
        </authorList>
    </citation>
    <scope>NUCLEOTIDE SEQUENCE [LARGE SCALE GENOMIC DNA]</scope>
    <source>
        <strain evidence="8 9">DSM 15220</strain>
    </source>
</reference>
<proteinExistence type="inferred from homology"/>
<dbReference type="InterPro" id="IPR013324">
    <property type="entry name" value="RNA_pol_sigma_r3/r4-like"/>
</dbReference>
<keyword evidence="3" id="KW-0731">Sigma factor</keyword>
<evidence type="ECO:0000259" key="7">
    <source>
        <dbReference type="Pfam" id="PF08281"/>
    </source>
</evidence>
<sequence>MDELDELIEAYDHYFRDVYIFVLSLSRNEQIAEEITQETFYKAIKQIEQFRGDCKISVWLCQIAKNTYFTYIGKQRRFDPLQDQEETSGFNLEQKLIDQAEALNVHKVLHALNEPYKEVFMLRVFGELSFDHISQIFGRTESWARVTYHRARLRIQKLLMEDEQ</sequence>
<dbReference type="InterPro" id="IPR007627">
    <property type="entry name" value="RNA_pol_sigma70_r2"/>
</dbReference>
<comment type="similarity">
    <text evidence="1">Belongs to the sigma-70 factor family. ECF subfamily.</text>
</comment>
<accession>A0A089M220</accession>
<dbReference type="SUPFAM" id="SSF88659">
    <property type="entry name" value="Sigma3 and sigma4 domains of RNA polymerase sigma factors"/>
    <property type="match status" value="1"/>
</dbReference>
<gene>
    <name evidence="8" type="ORF">PGRAT_01135</name>
</gene>
<dbReference type="NCBIfam" id="TIGR02937">
    <property type="entry name" value="sigma70-ECF"/>
    <property type="match status" value="1"/>
</dbReference>
<keyword evidence="8" id="KW-0240">DNA-directed RNA polymerase</keyword>
<keyword evidence="5" id="KW-0804">Transcription</keyword>
<evidence type="ECO:0000256" key="3">
    <source>
        <dbReference type="ARBA" id="ARBA00023082"/>
    </source>
</evidence>
<organism evidence="8 9">
    <name type="scientific">Paenibacillus graminis</name>
    <dbReference type="NCBI Taxonomy" id="189425"/>
    <lineage>
        <taxon>Bacteria</taxon>
        <taxon>Bacillati</taxon>
        <taxon>Bacillota</taxon>
        <taxon>Bacilli</taxon>
        <taxon>Bacillales</taxon>
        <taxon>Paenibacillaceae</taxon>
        <taxon>Paenibacillus</taxon>
    </lineage>
</organism>
<evidence type="ECO:0000256" key="4">
    <source>
        <dbReference type="ARBA" id="ARBA00023125"/>
    </source>
</evidence>
<dbReference type="AlphaFoldDB" id="A0A089M220"/>
<evidence type="ECO:0000313" key="9">
    <source>
        <dbReference type="Proteomes" id="UP000029500"/>
    </source>
</evidence>
<evidence type="ECO:0000256" key="1">
    <source>
        <dbReference type="ARBA" id="ARBA00010641"/>
    </source>
</evidence>
<dbReference type="InterPro" id="IPR014284">
    <property type="entry name" value="RNA_pol_sigma-70_dom"/>
</dbReference>
<dbReference type="Proteomes" id="UP000029500">
    <property type="component" value="Chromosome"/>
</dbReference>
<dbReference type="PANTHER" id="PTHR43133:SF52">
    <property type="entry name" value="ECF RNA POLYMERASE SIGMA FACTOR SIGL"/>
    <property type="match status" value="1"/>
</dbReference>
<name>A0A089M220_9BACL</name>
<dbReference type="InterPro" id="IPR039425">
    <property type="entry name" value="RNA_pol_sigma-70-like"/>
</dbReference>
<evidence type="ECO:0000256" key="2">
    <source>
        <dbReference type="ARBA" id="ARBA00023015"/>
    </source>
</evidence>
<dbReference type="STRING" id="189425.PGRAT_01135"/>
<protein>
    <submittedName>
        <fullName evidence="8">DNA-directed RNA polymerase subunit sigma</fullName>
    </submittedName>
</protein>
<dbReference type="InterPro" id="IPR036388">
    <property type="entry name" value="WH-like_DNA-bd_sf"/>
</dbReference>
<evidence type="ECO:0000256" key="5">
    <source>
        <dbReference type="ARBA" id="ARBA00023163"/>
    </source>
</evidence>
<dbReference type="GO" id="GO:0003677">
    <property type="term" value="F:DNA binding"/>
    <property type="evidence" value="ECO:0007669"/>
    <property type="project" value="UniProtKB-KW"/>
</dbReference>
<evidence type="ECO:0000259" key="6">
    <source>
        <dbReference type="Pfam" id="PF04542"/>
    </source>
</evidence>
<dbReference type="KEGG" id="pgm:PGRAT_01135"/>
<dbReference type="CDD" id="cd06171">
    <property type="entry name" value="Sigma70_r4"/>
    <property type="match status" value="1"/>
</dbReference>
<feature type="domain" description="RNA polymerase sigma-70 region 2" evidence="6">
    <location>
        <begin position="11"/>
        <end position="77"/>
    </location>
</feature>
<feature type="domain" description="RNA polymerase sigma factor 70 region 4 type 2" evidence="7">
    <location>
        <begin position="104"/>
        <end position="154"/>
    </location>
</feature>
<dbReference type="GO" id="GO:0000428">
    <property type="term" value="C:DNA-directed RNA polymerase complex"/>
    <property type="evidence" value="ECO:0007669"/>
    <property type="project" value="UniProtKB-KW"/>
</dbReference>
<dbReference type="PANTHER" id="PTHR43133">
    <property type="entry name" value="RNA POLYMERASE ECF-TYPE SIGMA FACTO"/>
    <property type="match status" value="1"/>
</dbReference>
<dbReference type="EMBL" id="CP009287">
    <property type="protein sequence ID" value="AIQ66410.1"/>
    <property type="molecule type" value="Genomic_DNA"/>
</dbReference>
<dbReference type="eggNOG" id="COG1595">
    <property type="taxonomic scope" value="Bacteria"/>
</dbReference>
<dbReference type="GO" id="GO:0006352">
    <property type="term" value="P:DNA-templated transcription initiation"/>
    <property type="evidence" value="ECO:0007669"/>
    <property type="project" value="InterPro"/>
</dbReference>
<dbReference type="Pfam" id="PF08281">
    <property type="entry name" value="Sigma70_r4_2"/>
    <property type="match status" value="1"/>
</dbReference>
<dbReference type="InterPro" id="IPR013325">
    <property type="entry name" value="RNA_pol_sigma_r2"/>
</dbReference>
<keyword evidence="4" id="KW-0238">DNA-binding</keyword>